<dbReference type="OrthoDB" id="1770985at2"/>
<comment type="caution">
    <text evidence="3">The sequence shown here is derived from an EMBL/GenBank/DDBJ whole genome shotgun (WGS) entry which is preliminary data.</text>
</comment>
<dbReference type="AlphaFoldDB" id="A0A6I0F7R7"/>
<dbReference type="SMART" id="SM00422">
    <property type="entry name" value="HTH_MERR"/>
    <property type="match status" value="1"/>
</dbReference>
<evidence type="ECO:0000259" key="2">
    <source>
        <dbReference type="PROSITE" id="PS50937"/>
    </source>
</evidence>
<dbReference type="InterPro" id="IPR029063">
    <property type="entry name" value="SAM-dependent_MTases_sf"/>
</dbReference>
<dbReference type="InterPro" id="IPR047057">
    <property type="entry name" value="MerR_fam"/>
</dbReference>
<dbReference type="InterPro" id="IPR009061">
    <property type="entry name" value="DNA-bd_dom_put_sf"/>
</dbReference>
<dbReference type="Gene3D" id="1.10.1660.10">
    <property type="match status" value="1"/>
</dbReference>
<sequence length="407" mass="47734">MKIGMFAKNNNLTIDSVRHYMELGLIIPVKEGGHYDFDIRCQQDLHDILSLKDMGFSLKEIKTIFKYKRLGRLMPYEKDEYYKTLFINKLEDLSKEIDTLIKYKKKLEDKLKETADTKGNDYKIGVSFKALDILRCQKCWSKLMLIDGRVENNQIMDGRLQCSCGNQYIIESGVLKIAAVESQNKQDYKENYINNIRDYINNTDDGYLDNLSKGKEWVFKKVDFQSFNGKVLMELGTGFGYFLRYIYNDLPENCLYIAVDHDTNKLRFLKRILEKTGYKKNILFISADFLNIPIKKQCIDILLDLSGTSNYSFENSEFLLNLTNHYVKESGYLLGSYILFKNFSPNSLIKKPYRNNFLLESIKNSIAKLNYQPIDELISDYIEKGGKHESYFVKGEKIFFYIYYGKR</sequence>
<proteinExistence type="predicted"/>
<dbReference type="PANTHER" id="PTHR30204">
    <property type="entry name" value="REDOX-CYCLING DRUG-SENSING TRANSCRIPTIONAL ACTIVATOR SOXR"/>
    <property type="match status" value="1"/>
</dbReference>
<name>A0A6I0F7R7_9FIRM</name>
<keyword evidence="4" id="KW-1185">Reference proteome</keyword>
<dbReference type="Proteomes" id="UP000432715">
    <property type="component" value="Unassembled WGS sequence"/>
</dbReference>
<dbReference type="InterPro" id="IPR025714">
    <property type="entry name" value="Methyltranfer_dom"/>
</dbReference>
<evidence type="ECO:0000313" key="4">
    <source>
        <dbReference type="Proteomes" id="UP000432715"/>
    </source>
</evidence>
<dbReference type="SUPFAM" id="SSF53335">
    <property type="entry name" value="S-adenosyl-L-methionine-dependent methyltransferases"/>
    <property type="match status" value="1"/>
</dbReference>
<feature type="domain" description="HTH merR-type" evidence="2">
    <location>
        <begin position="1"/>
        <end position="67"/>
    </location>
</feature>
<dbReference type="Pfam" id="PF13847">
    <property type="entry name" value="Methyltransf_31"/>
    <property type="match status" value="1"/>
</dbReference>
<dbReference type="Gene3D" id="3.40.50.150">
    <property type="entry name" value="Vaccinia Virus protein VP39"/>
    <property type="match status" value="1"/>
</dbReference>
<accession>A0A6I0F7R7</accession>
<dbReference type="GO" id="GO:0003700">
    <property type="term" value="F:DNA-binding transcription factor activity"/>
    <property type="evidence" value="ECO:0007669"/>
    <property type="project" value="InterPro"/>
</dbReference>
<evidence type="ECO:0000313" key="3">
    <source>
        <dbReference type="EMBL" id="KAB3530213.1"/>
    </source>
</evidence>
<dbReference type="SUPFAM" id="SSF46955">
    <property type="entry name" value="Putative DNA-binding domain"/>
    <property type="match status" value="1"/>
</dbReference>
<keyword evidence="1" id="KW-0238">DNA-binding</keyword>
<evidence type="ECO:0000256" key="1">
    <source>
        <dbReference type="ARBA" id="ARBA00023125"/>
    </source>
</evidence>
<reference evidence="3 4" key="1">
    <citation type="submission" date="2019-10" db="EMBL/GenBank/DDBJ databases">
        <title>Alkaliphilus serpentinus sp. nov. and Alkaliphilus pronyensis sp. nov., two novel anaerobic alkaliphilic species isolated from the serpentinized-hosted hydrothermal field of the Prony Bay (New Caledonia).</title>
        <authorList>
            <person name="Postec A."/>
        </authorList>
    </citation>
    <scope>NUCLEOTIDE SEQUENCE [LARGE SCALE GENOMIC DNA]</scope>
    <source>
        <strain evidence="3 4">LacV</strain>
    </source>
</reference>
<dbReference type="GO" id="GO:0003677">
    <property type="term" value="F:DNA binding"/>
    <property type="evidence" value="ECO:0007669"/>
    <property type="project" value="UniProtKB-KW"/>
</dbReference>
<dbReference type="Pfam" id="PF13411">
    <property type="entry name" value="MerR_1"/>
    <property type="match status" value="1"/>
</dbReference>
<dbReference type="InterPro" id="IPR000551">
    <property type="entry name" value="MerR-type_HTH_dom"/>
</dbReference>
<dbReference type="RefSeq" id="WP_151862271.1">
    <property type="nucleotide sequence ID" value="NZ_WBZC01000071.1"/>
</dbReference>
<dbReference type="PROSITE" id="PS50937">
    <property type="entry name" value="HTH_MERR_2"/>
    <property type="match status" value="1"/>
</dbReference>
<protein>
    <submittedName>
        <fullName evidence="3">MerR family transcriptional regulator</fullName>
    </submittedName>
</protein>
<organism evidence="3 4">
    <name type="scientific">Alkaliphilus pronyensis</name>
    <dbReference type="NCBI Taxonomy" id="1482732"/>
    <lineage>
        <taxon>Bacteria</taxon>
        <taxon>Bacillati</taxon>
        <taxon>Bacillota</taxon>
        <taxon>Clostridia</taxon>
        <taxon>Peptostreptococcales</taxon>
        <taxon>Natronincolaceae</taxon>
        <taxon>Alkaliphilus</taxon>
    </lineage>
</organism>
<gene>
    <name evidence="3" type="ORF">F8154_14175</name>
</gene>
<dbReference type="PANTHER" id="PTHR30204:SF96">
    <property type="entry name" value="CHROMOSOME-ANCHORING PROTEIN RACA"/>
    <property type="match status" value="1"/>
</dbReference>
<dbReference type="EMBL" id="WBZC01000071">
    <property type="protein sequence ID" value="KAB3530213.1"/>
    <property type="molecule type" value="Genomic_DNA"/>
</dbReference>